<proteinExistence type="predicted"/>
<name>A0A2T2YHE8_9BACT</name>
<dbReference type="NCBIfam" id="TIGR02592">
    <property type="entry name" value="cas_Cas5h"/>
    <property type="match status" value="1"/>
</dbReference>
<sequence length="258" mass="29644">MQTVLSFDLESNFGFFKKPDINDNKRAPYLTYNILHKPALLGILGAIIGLKGFERRGELPEYYQQLKHLQTGIQPLNHQQGNFTKTLVKYNNSVGYASQEEGGNLIVTETMLIRPAYRCYVALNTAHEPEAKLHKYLLNQQAEFIPYLGKNEFTAWWQNVQEYPYQPFNAQANFKLLNLFQKPVLDSAVSKIIIQASGRNYSETRDLFLYFERLPSAYDEILLQYTLSDYVFTNALFPKETSFPGLFALSATEAVQLN</sequence>
<reference evidence="1 2" key="1">
    <citation type="submission" date="2018-03" db="EMBL/GenBank/DDBJ databases">
        <title>Adhaeribacter sp. HMF7605 Genome sequencing and assembly.</title>
        <authorList>
            <person name="Kang H."/>
            <person name="Kang J."/>
            <person name="Cha I."/>
            <person name="Kim H."/>
            <person name="Joh K."/>
        </authorList>
    </citation>
    <scope>NUCLEOTIDE SEQUENCE [LARGE SCALE GENOMIC DNA]</scope>
    <source>
        <strain evidence="1 2">HMF7605</strain>
    </source>
</reference>
<dbReference type="EMBL" id="PYFT01000001">
    <property type="protein sequence ID" value="PSR54933.1"/>
    <property type="molecule type" value="Genomic_DNA"/>
</dbReference>
<gene>
    <name evidence="1" type="primary">cas5b</name>
    <name evidence="1" type="ORF">AHMF7605_16195</name>
</gene>
<evidence type="ECO:0000313" key="2">
    <source>
        <dbReference type="Proteomes" id="UP000240357"/>
    </source>
</evidence>
<protein>
    <submittedName>
        <fullName evidence="1">Type I-B CRISPR-associated protein Cas5</fullName>
    </submittedName>
</protein>
<organism evidence="1 2">
    <name type="scientific">Adhaeribacter arboris</name>
    <dbReference type="NCBI Taxonomy" id="2072846"/>
    <lineage>
        <taxon>Bacteria</taxon>
        <taxon>Pseudomonadati</taxon>
        <taxon>Bacteroidota</taxon>
        <taxon>Cytophagia</taxon>
        <taxon>Cytophagales</taxon>
        <taxon>Hymenobacteraceae</taxon>
        <taxon>Adhaeribacter</taxon>
    </lineage>
</organism>
<accession>A0A2T2YHE8</accession>
<evidence type="ECO:0000313" key="1">
    <source>
        <dbReference type="EMBL" id="PSR54933.1"/>
    </source>
</evidence>
<dbReference type="RefSeq" id="WP_106931078.1">
    <property type="nucleotide sequence ID" value="NZ_PYFT01000001.1"/>
</dbReference>
<dbReference type="OrthoDB" id="5363158at2"/>
<dbReference type="Proteomes" id="UP000240357">
    <property type="component" value="Unassembled WGS sequence"/>
</dbReference>
<dbReference type="InterPro" id="IPR013421">
    <property type="entry name" value="CRISPR-assoc_prot_Cas5_HALMA"/>
</dbReference>
<dbReference type="AlphaFoldDB" id="A0A2T2YHE8"/>
<keyword evidence="2" id="KW-1185">Reference proteome</keyword>
<comment type="caution">
    <text evidence="1">The sequence shown here is derived from an EMBL/GenBank/DDBJ whole genome shotgun (WGS) entry which is preliminary data.</text>
</comment>